<evidence type="ECO:0000259" key="5">
    <source>
        <dbReference type="Pfam" id="PF08669"/>
    </source>
</evidence>
<dbReference type="InterPro" id="IPR042204">
    <property type="entry name" value="2Fe-2S-bd_N"/>
</dbReference>
<evidence type="ECO:0000256" key="2">
    <source>
        <dbReference type="ARBA" id="ARBA00023002"/>
    </source>
</evidence>
<dbReference type="Pfam" id="PF01571">
    <property type="entry name" value="GCV_T"/>
    <property type="match status" value="1"/>
</dbReference>
<dbReference type="SUPFAM" id="SSF103025">
    <property type="entry name" value="Folate-binding domain"/>
    <property type="match status" value="1"/>
</dbReference>
<dbReference type="InterPro" id="IPR006222">
    <property type="entry name" value="GCVT_N"/>
</dbReference>
<dbReference type="Gene3D" id="3.30.1360.120">
    <property type="entry name" value="Probable tRNA modification gtpase trme, domain 1"/>
    <property type="match status" value="1"/>
</dbReference>
<dbReference type="PRINTS" id="PR00411">
    <property type="entry name" value="PNDRDTASEI"/>
</dbReference>
<proteinExistence type="inferred from homology"/>
<dbReference type="Pfam" id="PF13510">
    <property type="entry name" value="Fer2_4"/>
    <property type="match status" value="1"/>
</dbReference>
<keyword evidence="2" id="KW-0560">Oxidoreductase</keyword>
<reference evidence="7 8" key="1">
    <citation type="submission" date="2022-04" db="EMBL/GenBank/DDBJ databases">
        <authorList>
            <person name="Ye Y.-Q."/>
            <person name="Du Z.-J."/>
        </authorList>
    </citation>
    <scope>NUCLEOTIDE SEQUENCE [LARGE SCALE GENOMIC DNA]</scope>
    <source>
        <strain evidence="7 8">A6E488</strain>
    </source>
</reference>
<dbReference type="InterPro" id="IPR006277">
    <property type="entry name" value="Sarcosine_oxidase_asu"/>
</dbReference>
<dbReference type="Gene3D" id="1.10.10.1100">
    <property type="entry name" value="BFD-like [2Fe-2S]-binding domain"/>
    <property type="match status" value="1"/>
</dbReference>
<gene>
    <name evidence="7" type="ORF">MUB46_19815</name>
</gene>
<dbReference type="InterPro" id="IPR023753">
    <property type="entry name" value="FAD/NAD-binding_dom"/>
</dbReference>
<feature type="domain" description="SoxA A3" evidence="6">
    <location>
        <begin position="518"/>
        <end position="600"/>
    </location>
</feature>
<dbReference type="InterPro" id="IPR013977">
    <property type="entry name" value="GcvT_C"/>
</dbReference>
<dbReference type="AlphaFoldDB" id="A0AAW5R2B6"/>
<dbReference type="InterPro" id="IPR041117">
    <property type="entry name" value="SoxA_A3"/>
</dbReference>
<dbReference type="PANTHER" id="PTHR43757">
    <property type="entry name" value="AMINOMETHYLTRANSFERASE"/>
    <property type="match status" value="1"/>
</dbReference>
<sequence>MSGYRLPSGGALIDRDRPLAFTFDGRVMRGLDGDTVASALIASGTRVVGRSFKYHRPRGIVSCGVEEPNALLTIGQGARAEPNVRATVAELYDGLVATSQNRWPGLAFDVLALNGLLSPIFTAGFYYKTFMGPTRGAWRFYEHFIRRAAGMGKASRKPDPDRYEKSHLFCDVLVVGGGAAGLSAALAVAGSGARVVLADEGTEPGGWLFAETARINGLPAGQWARATVTALAAFPNVRVMPRTTVYGYYDQNQLGAVERVTDHMASRPAHLPRHRHWTIRAAQVVLATGAFEQPVLVDGNDVPGVMLAGAVGRYAHAYGVGAGRSVVFFGGHDGIWETALAAAEAGVGVAAIVDPRDNAPADLASQAEKSGIAARTGAAVVRVAGSRGVSRVEIAAVDGEGRIAGKVETLPADVCATSAGWMPAVHLHSQAGSRPVYDEGRDIFLPGEPRERWRSAGACQGVFSLAACLQDGAKAGRDAAIAAGFDVEADAPAETEPPRKDSAPLSLRVVESPRGIKAKIFVDQQHDVTASDVRLAHREGYRSVEHLKRYTTLGMATDQGKTSNVAGLAMMAALRGEAIGAVGTTTFRPPYTPVSLGALGGREAGHHIRPVRKTPMHDWHLANGATMIPAGMWLRPRAYFRPGETLEQAYVREARAVRDSVGIADVSTLGKIDVQGPDAAEFLDRVYTNTFSTLAVSKARYGLMLRDDGILFDDGTSWRLSDSRFLMTTTTANAGAVMQKLEFLLAAVWPALKVNLTSVTDVWASVALSGPNARAVLSRIVSDADTSDEGLPHLGVRKATILGWPGMVARLSFSGELAYEVYVPARFGTALWEALLQAGKDFGITPYGLEALGTLRIEKGHVAGSEIDGRTTAADLGLSGMLSKKKDFIGKAMANRPGLLGDGRRVLVGLVSPNRQSIPNGAQIVRGSRPNEPERSLGHVTANAYSPALEQYIALALVENGREMLGATLYAADPVRGRHLPVEVRDPRFYDPDGSRMHV</sequence>
<dbReference type="GO" id="GO:0008115">
    <property type="term" value="F:sarcosine oxidase activity"/>
    <property type="evidence" value="ECO:0007669"/>
    <property type="project" value="InterPro"/>
</dbReference>
<dbReference type="PIRSF" id="PIRSF037980">
    <property type="entry name" value="SoxA"/>
    <property type="match status" value="1"/>
</dbReference>
<evidence type="ECO:0000256" key="1">
    <source>
        <dbReference type="ARBA" id="ARBA00008609"/>
    </source>
</evidence>
<dbReference type="SUPFAM" id="SSF51905">
    <property type="entry name" value="FAD/NAD(P)-binding domain"/>
    <property type="match status" value="1"/>
</dbReference>
<dbReference type="NCBIfam" id="TIGR01372">
    <property type="entry name" value="soxA"/>
    <property type="match status" value="1"/>
</dbReference>
<evidence type="ECO:0000259" key="3">
    <source>
        <dbReference type="Pfam" id="PF01571"/>
    </source>
</evidence>
<name>A0AAW5R2B6_9HYPH</name>
<dbReference type="Gene3D" id="3.10.20.440">
    <property type="entry name" value="2Fe-2S iron-sulphur cluster binding domain, sarcosine oxidase, alpha subunit, N-terminal domain"/>
    <property type="match status" value="1"/>
</dbReference>
<dbReference type="PANTHER" id="PTHR43757:SF2">
    <property type="entry name" value="AMINOMETHYLTRANSFERASE, MITOCHONDRIAL"/>
    <property type="match status" value="1"/>
</dbReference>
<dbReference type="Proteomes" id="UP001320898">
    <property type="component" value="Unassembled WGS sequence"/>
</dbReference>
<organism evidence="7 8">
    <name type="scientific">Microbaculum marinisediminis</name>
    <dbReference type="NCBI Taxonomy" id="2931392"/>
    <lineage>
        <taxon>Bacteria</taxon>
        <taxon>Pseudomonadati</taxon>
        <taxon>Pseudomonadota</taxon>
        <taxon>Alphaproteobacteria</taxon>
        <taxon>Hyphomicrobiales</taxon>
        <taxon>Tepidamorphaceae</taxon>
        <taxon>Microbaculum</taxon>
    </lineage>
</organism>
<protein>
    <submittedName>
        <fullName evidence="7">Sarcosine oxidase subunit alpha family protein</fullName>
    </submittedName>
</protein>
<dbReference type="SUPFAM" id="SSF101790">
    <property type="entry name" value="Aminomethyltransferase beta-barrel domain"/>
    <property type="match status" value="1"/>
</dbReference>
<comment type="similarity">
    <text evidence="1">Belongs to the GcvT family.</text>
</comment>
<evidence type="ECO:0000259" key="6">
    <source>
        <dbReference type="Pfam" id="PF17806"/>
    </source>
</evidence>
<keyword evidence="8" id="KW-1185">Reference proteome</keyword>
<dbReference type="RefSeq" id="WP_261617700.1">
    <property type="nucleotide sequence ID" value="NZ_JALIDZ010000010.1"/>
</dbReference>
<feature type="domain" description="Aminomethyltransferase C-terminal" evidence="5">
    <location>
        <begin position="905"/>
        <end position="991"/>
    </location>
</feature>
<dbReference type="EMBL" id="JALIDZ010000010">
    <property type="protein sequence ID" value="MCT8974118.1"/>
    <property type="molecule type" value="Genomic_DNA"/>
</dbReference>
<dbReference type="Pfam" id="PF17806">
    <property type="entry name" value="SO_alpha_A3"/>
    <property type="match status" value="1"/>
</dbReference>
<dbReference type="Gene3D" id="3.50.50.60">
    <property type="entry name" value="FAD/NAD(P)-binding domain"/>
    <property type="match status" value="1"/>
</dbReference>
<comment type="caution">
    <text evidence="7">The sequence shown here is derived from an EMBL/GenBank/DDBJ whole genome shotgun (WGS) entry which is preliminary data.</text>
</comment>
<feature type="domain" description="FAD/NAD(P)-binding" evidence="4">
    <location>
        <begin position="171"/>
        <end position="432"/>
    </location>
</feature>
<dbReference type="Pfam" id="PF08669">
    <property type="entry name" value="GCV_T_C"/>
    <property type="match status" value="1"/>
</dbReference>
<dbReference type="InterPro" id="IPR029043">
    <property type="entry name" value="GcvT/YgfZ_C"/>
</dbReference>
<dbReference type="InterPro" id="IPR036188">
    <property type="entry name" value="FAD/NAD-bd_sf"/>
</dbReference>
<dbReference type="InterPro" id="IPR027266">
    <property type="entry name" value="TrmE/GcvT-like"/>
</dbReference>
<evidence type="ECO:0000313" key="8">
    <source>
        <dbReference type="Proteomes" id="UP001320898"/>
    </source>
</evidence>
<dbReference type="Pfam" id="PF07992">
    <property type="entry name" value="Pyr_redox_2"/>
    <property type="match status" value="1"/>
</dbReference>
<dbReference type="GO" id="GO:0046653">
    <property type="term" value="P:tetrahydrofolate metabolic process"/>
    <property type="evidence" value="ECO:0007669"/>
    <property type="project" value="InterPro"/>
</dbReference>
<accession>A0AAW5R2B6</accession>
<dbReference type="InterPro" id="IPR041854">
    <property type="entry name" value="BFD-like_2Fe2S-bd_dom_sf"/>
</dbReference>
<evidence type="ECO:0000313" key="7">
    <source>
        <dbReference type="EMBL" id="MCT8974118.1"/>
    </source>
</evidence>
<dbReference type="InterPro" id="IPR028896">
    <property type="entry name" value="GcvT/YgfZ/DmdA"/>
</dbReference>
<feature type="domain" description="GCVT N-terminal" evidence="3">
    <location>
        <begin position="616"/>
        <end position="886"/>
    </location>
</feature>
<evidence type="ECO:0000259" key="4">
    <source>
        <dbReference type="Pfam" id="PF07992"/>
    </source>
</evidence>